<feature type="transmembrane region" description="Helical" evidence="1">
    <location>
        <begin position="54"/>
        <end position="77"/>
    </location>
</feature>
<keyword evidence="1" id="KW-0472">Membrane</keyword>
<dbReference type="EMBL" id="BAABJZ010000008">
    <property type="protein sequence ID" value="GAA4876619.1"/>
    <property type="molecule type" value="Genomic_DNA"/>
</dbReference>
<gene>
    <name evidence="2" type="ORF">GCM10023333_07380</name>
</gene>
<dbReference type="Proteomes" id="UP001499988">
    <property type="component" value="Unassembled WGS sequence"/>
</dbReference>
<protein>
    <submittedName>
        <fullName evidence="2">Uncharacterized protein</fullName>
    </submittedName>
</protein>
<feature type="transmembrane region" description="Helical" evidence="1">
    <location>
        <begin position="12"/>
        <end position="34"/>
    </location>
</feature>
<evidence type="ECO:0000313" key="3">
    <source>
        <dbReference type="Proteomes" id="UP001499988"/>
    </source>
</evidence>
<evidence type="ECO:0000313" key="2">
    <source>
        <dbReference type="EMBL" id="GAA4876619.1"/>
    </source>
</evidence>
<comment type="caution">
    <text evidence="2">The sequence shown here is derived from an EMBL/GenBank/DDBJ whole genome shotgun (WGS) entry which is preliminary data.</text>
</comment>
<dbReference type="RefSeq" id="WP_345333534.1">
    <property type="nucleotide sequence ID" value="NZ_BAABJZ010000008.1"/>
</dbReference>
<keyword evidence="1" id="KW-0812">Transmembrane</keyword>
<evidence type="ECO:0000256" key="1">
    <source>
        <dbReference type="SAM" id="Phobius"/>
    </source>
</evidence>
<organism evidence="2 3">
    <name type="scientific">Ferrimonas pelagia</name>
    <dbReference type="NCBI Taxonomy" id="1177826"/>
    <lineage>
        <taxon>Bacteria</taxon>
        <taxon>Pseudomonadati</taxon>
        <taxon>Pseudomonadota</taxon>
        <taxon>Gammaproteobacteria</taxon>
        <taxon>Alteromonadales</taxon>
        <taxon>Ferrimonadaceae</taxon>
        <taxon>Ferrimonas</taxon>
    </lineage>
</organism>
<keyword evidence="3" id="KW-1185">Reference proteome</keyword>
<proteinExistence type="predicted"/>
<keyword evidence="1" id="KW-1133">Transmembrane helix</keyword>
<reference evidence="3" key="1">
    <citation type="journal article" date="2019" name="Int. J. Syst. Evol. Microbiol.">
        <title>The Global Catalogue of Microorganisms (GCM) 10K type strain sequencing project: providing services to taxonomists for standard genome sequencing and annotation.</title>
        <authorList>
            <consortium name="The Broad Institute Genomics Platform"/>
            <consortium name="The Broad Institute Genome Sequencing Center for Infectious Disease"/>
            <person name="Wu L."/>
            <person name="Ma J."/>
        </authorList>
    </citation>
    <scope>NUCLEOTIDE SEQUENCE [LARGE SCALE GENOMIC DNA]</scope>
    <source>
        <strain evidence="3">JCM 18401</strain>
    </source>
</reference>
<accession>A0ABP9EEJ5</accession>
<feature type="transmembrane region" description="Helical" evidence="1">
    <location>
        <begin position="89"/>
        <end position="115"/>
    </location>
</feature>
<name>A0ABP9EEJ5_9GAMM</name>
<sequence>MMLKAKAPQFGQGLGAVILAVNVGNLLMSLWQAPELVAMVSRQFSELAPYQAQLVTAALLLLNALWLGLGAYLAVSLMRGRLLPPWKYYVCASTLLFGGLLSKGLAVAAMLLRLFQDAVRQVVK</sequence>